<evidence type="ECO:0000313" key="2">
    <source>
        <dbReference type="Proteomes" id="UP001280121"/>
    </source>
</evidence>
<comment type="caution">
    <text evidence="1">The sequence shown here is derived from an EMBL/GenBank/DDBJ whole genome shotgun (WGS) entry which is preliminary data.</text>
</comment>
<proteinExistence type="predicted"/>
<reference evidence="1" key="1">
    <citation type="journal article" date="2023" name="Plant J.">
        <title>Genome sequences and population genomics provide insights into the demographic history, inbreeding, and mutation load of two 'living fossil' tree species of Dipteronia.</title>
        <authorList>
            <person name="Feng Y."/>
            <person name="Comes H.P."/>
            <person name="Chen J."/>
            <person name="Zhu S."/>
            <person name="Lu R."/>
            <person name="Zhang X."/>
            <person name="Li P."/>
            <person name="Qiu J."/>
            <person name="Olsen K.M."/>
            <person name="Qiu Y."/>
        </authorList>
    </citation>
    <scope>NUCLEOTIDE SEQUENCE</scope>
    <source>
        <strain evidence="1">KIB01</strain>
    </source>
</reference>
<accession>A0AAD9XUW7</accession>
<organism evidence="1 2">
    <name type="scientific">Dipteronia dyeriana</name>
    <dbReference type="NCBI Taxonomy" id="168575"/>
    <lineage>
        <taxon>Eukaryota</taxon>
        <taxon>Viridiplantae</taxon>
        <taxon>Streptophyta</taxon>
        <taxon>Embryophyta</taxon>
        <taxon>Tracheophyta</taxon>
        <taxon>Spermatophyta</taxon>
        <taxon>Magnoliopsida</taxon>
        <taxon>eudicotyledons</taxon>
        <taxon>Gunneridae</taxon>
        <taxon>Pentapetalae</taxon>
        <taxon>rosids</taxon>
        <taxon>malvids</taxon>
        <taxon>Sapindales</taxon>
        <taxon>Sapindaceae</taxon>
        <taxon>Hippocastanoideae</taxon>
        <taxon>Acereae</taxon>
        <taxon>Dipteronia</taxon>
    </lineage>
</organism>
<keyword evidence="2" id="KW-1185">Reference proteome</keyword>
<protein>
    <submittedName>
        <fullName evidence="1">Uncharacterized protein</fullName>
    </submittedName>
</protein>
<dbReference type="Proteomes" id="UP001280121">
    <property type="component" value="Unassembled WGS sequence"/>
</dbReference>
<dbReference type="AlphaFoldDB" id="A0AAD9XUW7"/>
<name>A0AAD9XUW7_9ROSI</name>
<evidence type="ECO:0000313" key="1">
    <source>
        <dbReference type="EMBL" id="KAK2665902.1"/>
    </source>
</evidence>
<gene>
    <name evidence="1" type="ORF">Ddye_004476</name>
</gene>
<sequence>MRSSCKPLSYTRKPKDPNSSWIRLHHVKNKPLPIYDRALQILESESLLPKEPGKIFSPLLTLIPCFMVSSYDKDFLPLRPTSNPKRNKFSKPFIQSTEVLPNGSLKQPSQAERVLNCHSHNTRVQNRVLHSIDKKIDRVTHHVSQHDLHL</sequence>
<dbReference type="EMBL" id="JANJYI010000001">
    <property type="protein sequence ID" value="KAK2665902.1"/>
    <property type="molecule type" value="Genomic_DNA"/>
</dbReference>